<dbReference type="Proteomes" id="UP001076655">
    <property type="component" value="Unassembled WGS sequence"/>
</dbReference>
<evidence type="ECO:0000313" key="1">
    <source>
        <dbReference type="EMBL" id="MCY0788836.1"/>
    </source>
</evidence>
<dbReference type="InterPro" id="IPR011664">
    <property type="entry name" value="Abi_system_AbiD/AbiF-like"/>
</dbReference>
<proteinExistence type="predicted"/>
<evidence type="ECO:0000313" key="2">
    <source>
        <dbReference type="Proteomes" id="UP001076655"/>
    </source>
</evidence>
<dbReference type="GeneID" id="57333226"/>
<dbReference type="RefSeq" id="WP_140367403.1">
    <property type="nucleotide sequence ID" value="NZ_JAPNMI010000002.1"/>
</dbReference>
<dbReference type="EMBL" id="JAPNMI010000002">
    <property type="protein sequence ID" value="MCY0788836.1"/>
    <property type="molecule type" value="Genomic_DNA"/>
</dbReference>
<organism evidence="1 2">
    <name type="scientific">Morganella morganii</name>
    <name type="common">Proteus morganii</name>
    <dbReference type="NCBI Taxonomy" id="582"/>
    <lineage>
        <taxon>Bacteria</taxon>
        <taxon>Pseudomonadati</taxon>
        <taxon>Pseudomonadota</taxon>
        <taxon>Gammaproteobacteria</taxon>
        <taxon>Enterobacterales</taxon>
        <taxon>Morganellaceae</taxon>
        <taxon>Morganella</taxon>
    </lineage>
</organism>
<reference evidence="1" key="1">
    <citation type="submission" date="2022-08" db="EMBL/GenBank/DDBJ databases">
        <authorList>
            <person name="Dale J.L."/>
        </authorList>
    </citation>
    <scope>NUCLEOTIDE SEQUENCE</scope>
    <source>
        <strain evidence="1">2022EL-00758</strain>
    </source>
</reference>
<dbReference type="AlphaFoldDB" id="A0A9Q4CNS7"/>
<dbReference type="Pfam" id="PF07751">
    <property type="entry name" value="Abi_2"/>
    <property type="match status" value="1"/>
</dbReference>
<sequence length="307" mass="36178">MPNSIRYHIIQNAISTPRIETYRKFFDGHSTEEIYGIYLWNKTLCGAIYPLLQACEVALRNAINAPAVERFGPYWYETISHTQYRGNDNYNYTNLVGNFERARDNVVKKLNKQLRSRGRRQLRRDHRPDFNLVVAATDFSTWEYALHTCHYRVNNNNYLWPKQTKKSFKNWPHQSSSDTQTELYDIVSELRPFRNRLSHHEPLWKGISVTTEEEALAYVNQKIDKIESLISIISDEKAKYLNVQKLLVKARYTASKDMLDRCRYRSKARQFSLKRKNKLKAFLRELSTSNTPKIIEFGGTKLLIEAL</sequence>
<name>A0A9Q4CNS7_MORMO</name>
<gene>
    <name evidence="1" type="ORF">N0392_03920</name>
</gene>
<comment type="caution">
    <text evidence="1">The sequence shown here is derived from an EMBL/GenBank/DDBJ whole genome shotgun (WGS) entry which is preliminary data.</text>
</comment>
<protein>
    <submittedName>
        <fullName evidence="1">Abi family protein</fullName>
    </submittedName>
</protein>
<accession>A0A9Q4CNS7</accession>